<dbReference type="PANTHER" id="PTHR11890:SF3">
    <property type="entry name" value="INTERLEUKIN-1 RECEPTOR TYPE 2"/>
    <property type="match status" value="1"/>
</dbReference>
<dbReference type="FunFam" id="2.60.40.10:FF:000188">
    <property type="entry name" value="Interleukin-1 receptor accessory protein-like 1"/>
    <property type="match status" value="1"/>
</dbReference>
<dbReference type="Proteomes" id="UP001295444">
    <property type="component" value="Chromosome 01"/>
</dbReference>
<dbReference type="InterPro" id="IPR036179">
    <property type="entry name" value="Ig-like_dom_sf"/>
</dbReference>
<evidence type="ECO:0000256" key="7">
    <source>
        <dbReference type="ARBA" id="ARBA00023136"/>
    </source>
</evidence>
<proteinExistence type="inferred from homology"/>
<dbReference type="InterPro" id="IPR013098">
    <property type="entry name" value="Ig_I-set"/>
</dbReference>
<keyword evidence="5" id="KW-0677">Repeat</keyword>
<keyword evidence="16" id="KW-1185">Reference proteome</keyword>
<feature type="domain" description="Ig-like" evidence="14">
    <location>
        <begin position="137"/>
        <end position="229"/>
    </location>
</feature>
<dbReference type="InterPro" id="IPR015621">
    <property type="entry name" value="IL-1_rcpt_fam"/>
</dbReference>
<evidence type="ECO:0000256" key="13">
    <source>
        <dbReference type="SAM" id="SignalP"/>
    </source>
</evidence>
<keyword evidence="11" id="KW-0393">Immunoglobulin domain</keyword>
<keyword evidence="10" id="KW-0325">Glycoprotein</keyword>
<feature type="domain" description="Ig-like" evidence="14">
    <location>
        <begin position="51"/>
        <end position="132"/>
    </location>
</feature>
<feature type="domain" description="Ig-like" evidence="14">
    <location>
        <begin position="245"/>
        <end position="350"/>
    </location>
</feature>
<dbReference type="InterPro" id="IPR013783">
    <property type="entry name" value="Ig-like_fold"/>
</dbReference>
<evidence type="ECO:0000256" key="9">
    <source>
        <dbReference type="ARBA" id="ARBA00023170"/>
    </source>
</evidence>
<dbReference type="Pfam" id="PF07679">
    <property type="entry name" value="I-set"/>
    <property type="match status" value="1"/>
</dbReference>
<evidence type="ECO:0000256" key="2">
    <source>
        <dbReference type="ARBA" id="ARBA00009752"/>
    </source>
</evidence>
<keyword evidence="4 13" id="KW-0732">Signal</keyword>
<comment type="subcellular location">
    <subcellularLocation>
        <location evidence="1">Membrane</location>
        <topology evidence="1">Single-pass type I membrane protein</topology>
    </subcellularLocation>
</comment>
<dbReference type="PRINTS" id="PR01539">
    <property type="entry name" value="INTRLEUKN1R2"/>
</dbReference>
<name>A0AAD1VQ27_PELCU</name>
<dbReference type="EMBL" id="OW240912">
    <property type="protein sequence ID" value="CAH2223254.1"/>
    <property type="molecule type" value="Genomic_DNA"/>
</dbReference>
<organism evidence="15 16">
    <name type="scientific">Pelobates cultripes</name>
    <name type="common">Western spadefoot toad</name>
    <dbReference type="NCBI Taxonomy" id="61616"/>
    <lineage>
        <taxon>Eukaryota</taxon>
        <taxon>Metazoa</taxon>
        <taxon>Chordata</taxon>
        <taxon>Craniata</taxon>
        <taxon>Vertebrata</taxon>
        <taxon>Euteleostomi</taxon>
        <taxon>Amphibia</taxon>
        <taxon>Batrachia</taxon>
        <taxon>Anura</taxon>
        <taxon>Pelobatoidea</taxon>
        <taxon>Pelobatidae</taxon>
        <taxon>Pelobates</taxon>
    </lineage>
</organism>
<dbReference type="InterPro" id="IPR007110">
    <property type="entry name" value="Ig-like_dom"/>
</dbReference>
<dbReference type="SUPFAM" id="SSF48726">
    <property type="entry name" value="Immunoglobulin"/>
    <property type="match status" value="3"/>
</dbReference>
<gene>
    <name evidence="15" type="ORF">PECUL_23A031166</name>
</gene>
<evidence type="ECO:0000259" key="14">
    <source>
        <dbReference type="PROSITE" id="PS50835"/>
    </source>
</evidence>
<evidence type="ECO:0000256" key="4">
    <source>
        <dbReference type="ARBA" id="ARBA00022729"/>
    </source>
</evidence>
<evidence type="ECO:0000256" key="3">
    <source>
        <dbReference type="ARBA" id="ARBA00022692"/>
    </source>
</evidence>
<keyword evidence="7 12" id="KW-0472">Membrane</keyword>
<dbReference type="GO" id="GO:0004910">
    <property type="term" value="F:interleukin-1, type II, blocking receptor activity"/>
    <property type="evidence" value="ECO:0007669"/>
    <property type="project" value="InterPro"/>
</dbReference>
<keyword evidence="3 12" id="KW-0812">Transmembrane</keyword>
<feature type="chain" id="PRO_5042179417" evidence="13">
    <location>
        <begin position="25"/>
        <end position="394"/>
    </location>
</feature>
<evidence type="ECO:0000256" key="5">
    <source>
        <dbReference type="ARBA" id="ARBA00022737"/>
    </source>
</evidence>
<dbReference type="InterPro" id="IPR004074">
    <property type="entry name" value="IL-1_rcpt_I/II-typ"/>
</dbReference>
<keyword evidence="6 12" id="KW-1133">Transmembrane helix</keyword>
<feature type="signal peptide" evidence="13">
    <location>
        <begin position="1"/>
        <end position="24"/>
    </location>
</feature>
<evidence type="ECO:0000313" key="15">
    <source>
        <dbReference type="EMBL" id="CAH2223254.1"/>
    </source>
</evidence>
<sequence length="394" mass="45042">MLFNKVNTSLFFIVMSTCLLETFAFSVSRVDNSDTCQNQITHFLAYYVLSGEPAAIHCPAFQYLQIHFSDLPEHSLELVWTRNFSENIGEESRIQANEEVLWFYPAIKEDSGIYSCILRNSSFCVEVAMNFNVFTLTEVSLTDIAYGQYAIEQSSYQMHCPDLGDFTNIHTGVRLQWLKDGNLLPKDTMKYEMLDGNTYIAIKDVHKDDEGYYTCEFAFTHENREYTVSRIISLQVIAQDKREQPVILQPKHKSIAASTGSKLTIPCKVFTESGGSNLIVWWLANDSYIDEFFEDGRVRQGISQETEERDGFYIEVPLVFEEVKDADFSTDFKCIGSNDYGTQVLPTQIRQAASHFSWYIVAVPAALICVIIAIISIYKYRKLGDKEQYTLAKS</sequence>
<accession>A0AAD1VQ27</accession>
<evidence type="ECO:0000256" key="11">
    <source>
        <dbReference type="ARBA" id="ARBA00023319"/>
    </source>
</evidence>
<keyword evidence="9 15" id="KW-0675">Receptor</keyword>
<dbReference type="InterPro" id="IPR003599">
    <property type="entry name" value="Ig_sub"/>
</dbReference>
<evidence type="ECO:0000313" key="16">
    <source>
        <dbReference type="Proteomes" id="UP001295444"/>
    </source>
</evidence>
<dbReference type="PANTHER" id="PTHR11890">
    <property type="entry name" value="INTERLEUKIN-1 RECEPTOR FAMILY MEMBER"/>
    <property type="match status" value="1"/>
</dbReference>
<dbReference type="GO" id="GO:0016020">
    <property type="term" value="C:membrane"/>
    <property type="evidence" value="ECO:0007669"/>
    <property type="project" value="UniProtKB-SubCell"/>
</dbReference>
<evidence type="ECO:0000256" key="12">
    <source>
        <dbReference type="SAM" id="Phobius"/>
    </source>
</evidence>
<dbReference type="InterPro" id="IPR004077">
    <property type="entry name" value="IL-1_rcpt_II-typ"/>
</dbReference>
<dbReference type="PROSITE" id="PS50835">
    <property type="entry name" value="IG_LIKE"/>
    <property type="match status" value="3"/>
</dbReference>
<evidence type="ECO:0000256" key="1">
    <source>
        <dbReference type="ARBA" id="ARBA00004479"/>
    </source>
</evidence>
<feature type="transmembrane region" description="Helical" evidence="12">
    <location>
        <begin position="356"/>
        <end position="378"/>
    </location>
</feature>
<dbReference type="PRINTS" id="PR01536">
    <property type="entry name" value="INTRLKN1R12F"/>
</dbReference>
<dbReference type="SMART" id="SM00409">
    <property type="entry name" value="IG"/>
    <property type="match status" value="3"/>
</dbReference>
<keyword evidence="8" id="KW-1015">Disulfide bond</keyword>
<dbReference type="Gene3D" id="2.60.40.10">
    <property type="entry name" value="Immunoglobulins"/>
    <property type="match status" value="3"/>
</dbReference>
<protein>
    <submittedName>
        <fullName evidence="15">Interleukin-1 receptor type 2 isoform X2</fullName>
    </submittedName>
</protein>
<dbReference type="AlphaFoldDB" id="A0AAD1VQ27"/>
<evidence type="ECO:0000256" key="10">
    <source>
        <dbReference type="ARBA" id="ARBA00023180"/>
    </source>
</evidence>
<evidence type="ECO:0000256" key="8">
    <source>
        <dbReference type="ARBA" id="ARBA00023157"/>
    </source>
</evidence>
<evidence type="ECO:0000256" key="6">
    <source>
        <dbReference type="ARBA" id="ARBA00022989"/>
    </source>
</evidence>
<reference evidence="15" key="1">
    <citation type="submission" date="2022-03" db="EMBL/GenBank/DDBJ databases">
        <authorList>
            <person name="Alioto T."/>
            <person name="Alioto T."/>
            <person name="Gomez Garrido J."/>
        </authorList>
    </citation>
    <scope>NUCLEOTIDE SEQUENCE</scope>
</reference>
<comment type="similarity">
    <text evidence="2">Belongs to the interleukin-1 receptor family.</text>
</comment>